<evidence type="ECO:0000313" key="4">
    <source>
        <dbReference type="Proteomes" id="UP001369958"/>
    </source>
</evidence>
<comment type="similarity">
    <text evidence="2">Belongs to the short-chain dehydrogenases/reductases (SDR) family.</text>
</comment>
<dbReference type="InterPro" id="IPR036291">
    <property type="entry name" value="NAD(P)-bd_dom_sf"/>
</dbReference>
<dbReference type="Gene3D" id="3.40.50.720">
    <property type="entry name" value="NAD(P)-binding Rossmann-like Domain"/>
    <property type="match status" value="1"/>
</dbReference>
<reference evidence="3 4" key="1">
    <citation type="submission" date="2024-02" db="EMBL/GenBank/DDBJ databases">
        <title>Complete genome sequence of Pelagibacterium nitratireducens ZH15.</title>
        <authorList>
            <person name="Zhao L.H."/>
        </authorList>
    </citation>
    <scope>NUCLEOTIDE SEQUENCE [LARGE SCALE GENOMIC DNA]</scope>
    <source>
        <strain evidence="3 4">ZH15</strain>
    </source>
</reference>
<protein>
    <submittedName>
        <fullName evidence="3">SDR family NAD(P)-dependent oxidoreductase</fullName>
    </submittedName>
</protein>
<dbReference type="InterPro" id="IPR002347">
    <property type="entry name" value="SDR_fam"/>
</dbReference>
<sequence length="253" mass="25622">MDIAGKTAIVTGAASGLGAATAKALAAAGAKVAVFDRDAEKGATVATHIDGRFFPCDVSDAASAGAAIADAIAALGTPSILVNCAGIGTAARIVGRDGPMPLDAFERVIKVNLVGSFNMMRLAADAMQQLEPDANGQRGVVISTASVAAFEGQIGQAAYAASKGGIVSLTLPAAREFARFGVRVLAIAPGLFLTPLLEELPAEALDALGHSIPNPARLGKPEEFADLVLSMIGNDYLNGEVVRLDGALRMAPK</sequence>
<accession>A0ABZ2I228</accession>
<dbReference type="Pfam" id="PF00106">
    <property type="entry name" value="adh_short"/>
    <property type="match status" value="1"/>
</dbReference>
<dbReference type="PRINTS" id="PR00081">
    <property type="entry name" value="GDHRDH"/>
</dbReference>
<dbReference type="EMBL" id="CP146275">
    <property type="protein sequence ID" value="WWT33856.1"/>
    <property type="molecule type" value="Genomic_DNA"/>
</dbReference>
<organism evidence="3 4">
    <name type="scientific">Pelagibacterium nitratireducens</name>
    <dbReference type="NCBI Taxonomy" id="1046114"/>
    <lineage>
        <taxon>Bacteria</taxon>
        <taxon>Pseudomonadati</taxon>
        <taxon>Pseudomonadota</taxon>
        <taxon>Alphaproteobacteria</taxon>
        <taxon>Hyphomicrobiales</taxon>
        <taxon>Devosiaceae</taxon>
        <taxon>Pelagibacterium</taxon>
    </lineage>
</organism>
<evidence type="ECO:0000313" key="3">
    <source>
        <dbReference type="EMBL" id="WWT33856.1"/>
    </source>
</evidence>
<keyword evidence="4" id="KW-1185">Reference proteome</keyword>
<evidence type="ECO:0000256" key="2">
    <source>
        <dbReference type="RuleBase" id="RU000363"/>
    </source>
</evidence>
<dbReference type="PRINTS" id="PR00080">
    <property type="entry name" value="SDRFAMILY"/>
</dbReference>
<evidence type="ECO:0000256" key="1">
    <source>
        <dbReference type="ARBA" id="ARBA00023002"/>
    </source>
</evidence>
<dbReference type="InterPro" id="IPR020904">
    <property type="entry name" value="Sc_DH/Rdtase_CS"/>
</dbReference>
<dbReference type="SUPFAM" id="SSF51735">
    <property type="entry name" value="NAD(P)-binding Rossmann-fold domains"/>
    <property type="match status" value="1"/>
</dbReference>
<dbReference type="PANTHER" id="PTHR43658">
    <property type="entry name" value="SHORT-CHAIN DEHYDROGENASE/REDUCTASE"/>
    <property type="match status" value="1"/>
</dbReference>
<gene>
    <name evidence="3" type="ORF">V6617_05200</name>
</gene>
<keyword evidence="1" id="KW-0560">Oxidoreductase</keyword>
<dbReference type="PROSITE" id="PS00061">
    <property type="entry name" value="ADH_SHORT"/>
    <property type="match status" value="1"/>
</dbReference>
<dbReference type="RefSeq" id="WP_338609601.1">
    <property type="nucleotide sequence ID" value="NZ_CP146275.1"/>
</dbReference>
<dbReference type="Proteomes" id="UP001369958">
    <property type="component" value="Chromosome"/>
</dbReference>
<name>A0ABZ2I228_9HYPH</name>
<proteinExistence type="inferred from homology"/>
<dbReference type="PANTHER" id="PTHR43658:SF8">
    <property type="entry name" value="17-BETA-HYDROXYSTEROID DEHYDROGENASE 14-RELATED"/>
    <property type="match status" value="1"/>
</dbReference>